<evidence type="ECO:0000313" key="1">
    <source>
        <dbReference type="EMBL" id="CAJ61706.1"/>
    </source>
</evidence>
<evidence type="ECO:0000313" key="2">
    <source>
        <dbReference type="Proteomes" id="UP000000657"/>
    </source>
</evidence>
<organism evidence="1 2">
    <name type="scientific">Frankia alni (strain DSM 45986 / CECT 9034 / ACN14a)</name>
    <dbReference type="NCBI Taxonomy" id="326424"/>
    <lineage>
        <taxon>Bacteria</taxon>
        <taxon>Bacillati</taxon>
        <taxon>Actinomycetota</taxon>
        <taxon>Actinomycetes</taxon>
        <taxon>Frankiales</taxon>
        <taxon>Frankiaceae</taxon>
        <taxon>Frankia</taxon>
    </lineage>
</organism>
<accession>Q0RL99</accession>
<dbReference type="KEGG" id="fal:FRAAL3062"/>
<dbReference type="AlphaFoldDB" id="Q0RL99"/>
<dbReference type="Proteomes" id="UP000000657">
    <property type="component" value="Chromosome"/>
</dbReference>
<dbReference type="HOGENOM" id="CLU_3168382_0_0_11"/>
<protein>
    <submittedName>
        <fullName evidence="1">Uncharacterized protein</fullName>
    </submittedName>
</protein>
<reference evidence="1 2" key="1">
    <citation type="journal article" date="2007" name="Genome Res.">
        <title>Genome characteristics of facultatively symbiotic Frankia sp. strains reflect host range and host plant biogeography.</title>
        <authorList>
            <person name="Normand P."/>
            <person name="Lapierre P."/>
            <person name="Tisa L.S."/>
            <person name="Gogarten J.P."/>
            <person name="Alloisio N."/>
            <person name="Bagnarol E."/>
            <person name="Bassi C.A."/>
            <person name="Berry A.M."/>
            <person name="Bickhart D.M."/>
            <person name="Choisne N."/>
            <person name="Couloux A."/>
            <person name="Cournoyer B."/>
            <person name="Cruveiller S."/>
            <person name="Daubin V."/>
            <person name="Demange N."/>
            <person name="Francino M.P."/>
            <person name="Goltsman E."/>
            <person name="Huang Y."/>
            <person name="Kopp O.R."/>
            <person name="Labarre L."/>
            <person name="Lapidus A."/>
            <person name="Lavire C."/>
            <person name="Marechal J."/>
            <person name="Martinez M."/>
            <person name="Mastronunzio J.E."/>
            <person name="Mullin B.C."/>
            <person name="Niemann J."/>
            <person name="Pujic P."/>
            <person name="Rawnsley T."/>
            <person name="Rouy Z."/>
            <person name="Schenowitz C."/>
            <person name="Sellstedt A."/>
            <person name="Tavares F."/>
            <person name="Tomkins J.P."/>
            <person name="Vallenet D."/>
            <person name="Valverde C."/>
            <person name="Wall L.G."/>
            <person name="Wang Y."/>
            <person name="Medigue C."/>
            <person name="Benson D.R."/>
        </authorList>
    </citation>
    <scope>NUCLEOTIDE SEQUENCE [LARGE SCALE GENOMIC DNA]</scope>
    <source>
        <strain evidence="2">DSM 45986 / CECT 9034 / ACN14a</strain>
    </source>
</reference>
<gene>
    <name evidence="1" type="ordered locus">FRAAL3062</name>
</gene>
<dbReference type="EMBL" id="CT573213">
    <property type="protein sequence ID" value="CAJ61706.1"/>
    <property type="molecule type" value="Genomic_DNA"/>
</dbReference>
<name>Q0RL99_FRAAA</name>
<keyword evidence="2" id="KW-1185">Reference proteome</keyword>
<sequence>MTVTGKGPSRAAGGYRVISRYWVISRPQRSRSMTSKAVPVGLTWTNE</sequence>
<proteinExistence type="predicted"/>